<proteinExistence type="predicted"/>
<accession>K0S021</accession>
<sequence length="108" mass="11889">MSGRASAVLRAISRTSHKQLDNHRSVPFRISSPSVSKQSIHIDSISRTLSKRALHSTSRSQTSHYALRSALAMEFSSLRYALLLESEAEDGLLMGWDSGVDVEDEDGT</sequence>
<name>K0S021_THAOC</name>
<dbReference type="AlphaFoldDB" id="K0S021"/>
<protein>
    <submittedName>
        <fullName evidence="1">Uncharacterized protein</fullName>
    </submittedName>
</protein>
<organism evidence="1 2">
    <name type="scientific">Thalassiosira oceanica</name>
    <name type="common">Marine diatom</name>
    <dbReference type="NCBI Taxonomy" id="159749"/>
    <lineage>
        <taxon>Eukaryota</taxon>
        <taxon>Sar</taxon>
        <taxon>Stramenopiles</taxon>
        <taxon>Ochrophyta</taxon>
        <taxon>Bacillariophyta</taxon>
        <taxon>Coscinodiscophyceae</taxon>
        <taxon>Thalassiosirophycidae</taxon>
        <taxon>Thalassiosirales</taxon>
        <taxon>Thalassiosiraceae</taxon>
        <taxon>Thalassiosira</taxon>
    </lineage>
</organism>
<comment type="caution">
    <text evidence="1">The sequence shown here is derived from an EMBL/GenBank/DDBJ whole genome shotgun (WGS) entry which is preliminary data.</text>
</comment>
<evidence type="ECO:0000313" key="1">
    <source>
        <dbReference type="EMBL" id="EJK59458.1"/>
    </source>
</evidence>
<gene>
    <name evidence="1" type="ORF">THAOC_20315</name>
</gene>
<dbReference type="EMBL" id="AGNL01022878">
    <property type="protein sequence ID" value="EJK59458.1"/>
    <property type="molecule type" value="Genomic_DNA"/>
</dbReference>
<keyword evidence="2" id="KW-1185">Reference proteome</keyword>
<reference evidence="1 2" key="1">
    <citation type="journal article" date="2012" name="Genome Biol.">
        <title>Genome and low-iron response of an oceanic diatom adapted to chronic iron limitation.</title>
        <authorList>
            <person name="Lommer M."/>
            <person name="Specht M."/>
            <person name="Roy A.S."/>
            <person name="Kraemer L."/>
            <person name="Andreson R."/>
            <person name="Gutowska M.A."/>
            <person name="Wolf J."/>
            <person name="Bergner S.V."/>
            <person name="Schilhabel M.B."/>
            <person name="Klostermeier U.C."/>
            <person name="Beiko R.G."/>
            <person name="Rosenstiel P."/>
            <person name="Hippler M."/>
            <person name="Laroche J."/>
        </authorList>
    </citation>
    <scope>NUCLEOTIDE SEQUENCE [LARGE SCALE GENOMIC DNA]</scope>
    <source>
        <strain evidence="1 2">CCMP1005</strain>
    </source>
</reference>
<dbReference type="Proteomes" id="UP000266841">
    <property type="component" value="Unassembled WGS sequence"/>
</dbReference>
<evidence type="ECO:0000313" key="2">
    <source>
        <dbReference type="Proteomes" id="UP000266841"/>
    </source>
</evidence>